<evidence type="ECO:0000313" key="1">
    <source>
        <dbReference type="EMBL" id="KAK3771057.1"/>
    </source>
</evidence>
<proteinExistence type="predicted"/>
<dbReference type="EMBL" id="JAWDGP010003778">
    <property type="protein sequence ID" value="KAK3771057.1"/>
    <property type="molecule type" value="Genomic_DNA"/>
</dbReference>
<accession>A0AAE0ZM72</accession>
<keyword evidence="2" id="KW-1185">Reference proteome</keyword>
<evidence type="ECO:0000313" key="2">
    <source>
        <dbReference type="Proteomes" id="UP001283361"/>
    </source>
</evidence>
<reference evidence="1" key="1">
    <citation type="journal article" date="2023" name="G3 (Bethesda)">
        <title>A reference genome for the long-term kleptoplast-retaining sea slug Elysia crispata morphotype clarki.</title>
        <authorList>
            <person name="Eastman K.E."/>
            <person name="Pendleton A.L."/>
            <person name="Shaikh M.A."/>
            <person name="Suttiyut T."/>
            <person name="Ogas R."/>
            <person name="Tomko P."/>
            <person name="Gavelis G."/>
            <person name="Widhalm J.R."/>
            <person name="Wisecaver J.H."/>
        </authorList>
    </citation>
    <scope>NUCLEOTIDE SEQUENCE</scope>
    <source>
        <strain evidence="1">ECLA1</strain>
    </source>
</reference>
<organism evidence="1 2">
    <name type="scientific">Elysia crispata</name>
    <name type="common">lettuce slug</name>
    <dbReference type="NCBI Taxonomy" id="231223"/>
    <lineage>
        <taxon>Eukaryota</taxon>
        <taxon>Metazoa</taxon>
        <taxon>Spiralia</taxon>
        <taxon>Lophotrochozoa</taxon>
        <taxon>Mollusca</taxon>
        <taxon>Gastropoda</taxon>
        <taxon>Heterobranchia</taxon>
        <taxon>Euthyneura</taxon>
        <taxon>Panpulmonata</taxon>
        <taxon>Sacoglossa</taxon>
        <taxon>Placobranchoidea</taxon>
        <taxon>Plakobranchidae</taxon>
        <taxon>Elysia</taxon>
    </lineage>
</organism>
<sequence>MGESPKPSTRGRQVLFCFDLWNSPQNRDPTMSPLTCGSTLVTYIRNEPWEDPFCSTDWKYRRRLLSSDS</sequence>
<comment type="caution">
    <text evidence="1">The sequence shown here is derived from an EMBL/GenBank/DDBJ whole genome shotgun (WGS) entry which is preliminary data.</text>
</comment>
<dbReference type="Proteomes" id="UP001283361">
    <property type="component" value="Unassembled WGS sequence"/>
</dbReference>
<protein>
    <submittedName>
        <fullName evidence="1">Uncharacterized protein</fullName>
    </submittedName>
</protein>
<name>A0AAE0ZM72_9GAST</name>
<gene>
    <name evidence="1" type="ORF">RRG08_002105</name>
</gene>
<dbReference type="AlphaFoldDB" id="A0AAE0ZM72"/>